<name>A0AAD7GC46_MYCRO</name>
<gene>
    <name evidence="2" type="ORF">B0H17DRAFT_1203689</name>
</gene>
<feature type="compositionally biased region" description="Pro residues" evidence="1">
    <location>
        <begin position="157"/>
        <end position="166"/>
    </location>
</feature>
<feature type="compositionally biased region" description="Low complexity" evidence="1">
    <location>
        <begin position="146"/>
        <end position="156"/>
    </location>
</feature>
<sequence>MPNAQYEEISEVVLKTSGAKRAYILENHAHKKPKVASIGPKIVCGATHSGTSSARSVWKWPLFPLPLHPPFIISSAYPSPFLSFDDLEIDDSEVYEDVHGQTPEIPATPPSPPRISFPAAAQSSLSVSPDSMEVEDEELEDVKDCTPTLVPTSPLLTPSPGPPRYLPPAHFRRSRIA</sequence>
<protein>
    <submittedName>
        <fullName evidence="2">Uncharacterized protein</fullName>
    </submittedName>
</protein>
<keyword evidence="3" id="KW-1185">Reference proteome</keyword>
<evidence type="ECO:0000313" key="2">
    <source>
        <dbReference type="EMBL" id="KAJ7687458.1"/>
    </source>
</evidence>
<accession>A0AAD7GC46</accession>
<proteinExistence type="predicted"/>
<dbReference type="EMBL" id="JARKIE010000088">
    <property type="protein sequence ID" value="KAJ7687458.1"/>
    <property type="molecule type" value="Genomic_DNA"/>
</dbReference>
<feature type="region of interest" description="Disordered" evidence="1">
    <location>
        <begin position="99"/>
        <end position="177"/>
    </location>
</feature>
<comment type="caution">
    <text evidence="2">The sequence shown here is derived from an EMBL/GenBank/DDBJ whole genome shotgun (WGS) entry which is preliminary data.</text>
</comment>
<feature type="compositionally biased region" description="Acidic residues" evidence="1">
    <location>
        <begin position="132"/>
        <end position="141"/>
    </location>
</feature>
<evidence type="ECO:0000256" key="1">
    <source>
        <dbReference type="SAM" id="MobiDB-lite"/>
    </source>
</evidence>
<feature type="compositionally biased region" description="Pro residues" evidence="1">
    <location>
        <begin position="106"/>
        <end position="115"/>
    </location>
</feature>
<dbReference type="AlphaFoldDB" id="A0AAD7GC46"/>
<organism evidence="2 3">
    <name type="scientific">Mycena rosella</name>
    <name type="common">Pink bonnet</name>
    <name type="synonym">Agaricus rosellus</name>
    <dbReference type="NCBI Taxonomy" id="1033263"/>
    <lineage>
        <taxon>Eukaryota</taxon>
        <taxon>Fungi</taxon>
        <taxon>Dikarya</taxon>
        <taxon>Basidiomycota</taxon>
        <taxon>Agaricomycotina</taxon>
        <taxon>Agaricomycetes</taxon>
        <taxon>Agaricomycetidae</taxon>
        <taxon>Agaricales</taxon>
        <taxon>Marasmiineae</taxon>
        <taxon>Mycenaceae</taxon>
        <taxon>Mycena</taxon>
    </lineage>
</organism>
<evidence type="ECO:0000313" key="3">
    <source>
        <dbReference type="Proteomes" id="UP001221757"/>
    </source>
</evidence>
<dbReference type="Proteomes" id="UP001221757">
    <property type="component" value="Unassembled WGS sequence"/>
</dbReference>
<reference evidence="2" key="1">
    <citation type="submission" date="2023-03" db="EMBL/GenBank/DDBJ databases">
        <title>Massive genome expansion in bonnet fungi (Mycena s.s.) driven by repeated elements and novel gene families across ecological guilds.</title>
        <authorList>
            <consortium name="Lawrence Berkeley National Laboratory"/>
            <person name="Harder C.B."/>
            <person name="Miyauchi S."/>
            <person name="Viragh M."/>
            <person name="Kuo A."/>
            <person name="Thoen E."/>
            <person name="Andreopoulos B."/>
            <person name="Lu D."/>
            <person name="Skrede I."/>
            <person name="Drula E."/>
            <person name="Henrissat B."/>
            <person name="Morin E."/>
            <person name="Kohler A."/>
            <person name="Barry K."/>
            <person name="LaButti K."/>
            <person name="Morin E."/>
            <person name="Salamov A."/>
            <person name="Lipzen A."/>
            <person name="Mereny Z."/>
            <person name="Hegedus B."/>
            <person name="Baldrian P."/>
            <person name="Stursova M."/>
            <person name="Weitz H."/>
            <person name="Taylor A."/>
            <person name="Grigoriev I.V."/>
            <person name="Nagy L.G."/>
            <person name="Martin F."/>
            <person name="Kauserud H."/>
        </authorList>
    </citation>
    <scope>NUCLEOTIDE SEQUENCE</scope>
    <source>
        <strain evidence="2">CBHHK067</strain>
    </source>
</reference>